<dbReference type="Gene3D" id="3.10.129.10">
    <property type="entry name" value="Hotdog Thioesterase"/>
    <property type="match status" value="1"/>
</dbReference>
<dbReference type="EMBL" id="JAVDYJ010000001">
    <property type="protein sequence ID" value="MDR7346161.1"/>
    <property type="molecule type" value="Genomic_DNA"/>
</dbReference>
<dbReference type="Pfam" id="PF03061">
    <property type="entry name" value="4HBT"/>
    <property type="match status" value="1"/>
</dbReference>
<dbReference type="RefSeq" id="WP_310170742.1">
    <property type="nucleotide sequence ID" value="NZ_BAABHE010000002.1"/>
</dbReference>
<dbReference type="Proteomes" id="UP001183794">
    <property type="component" value="Unassembled WGS sequence"/>
</dbReference>
<protein>
    <submittedName>
        <fullName evidence="4">1,4-dihydroxy-2-naphthoyl-CoA hydrolase</fullName>
        <ecNumber evidence="4">3.1.2.28</ecNumber>
    </submittedName>
</protein>
<dbReference type="PANTHER" id="PTHR43240:SF5">
    <property type="entry name" value="1,4-DIHYDROXY-2-NAPHTHOYL-COA THIOESTERASE 1"/>
    <property type="match status" value="1"/>
</dbReference>
<feature type="domain" description="Thioesterase" evidence="3">
    <location>
        <begin position="51"/>
        <end position="130"/>
    </location>
</feature>
<evidence type="ECO:0000313" key="5">
    <source>
        <dbReference type="Proteomes" id="UP001183794"/>
    </source>
</evidence>
<dbReference type="InterPro" id="IPR003736">
    <property type="entry name" value="PAAI_dom"/>
</dbReference>
<evidence type="ECO:0000256" key="1">
    <source>
        <dbReference type="ARBA" id="ARBA00008324"/>
    </source>
</evidence>
<keyword evidence="5" id="KW-1185">Reference proteome</keyword>
<dbReference type="NCBIfam" id="TIGR00369">
    <property type="entry name" value="unchar_dom_1"/>
    <property type="match status" value="1"/>
</dbReference>
<dbReference type="CDD" id="cd03443">
    <property type="entry name" value="PaaI_thioesterase"/>
    <property type="match status" value="1"/>
</dbReference>
<proteinExistence type="inferred from homology"/>
<name>A0ABU2AXT6_9MICC</name>
<dbReference type="PANTHER" id="PTHR43240">
    <property type="entry name" value="1,4-DIHYDROXY-2-NAPHTHOYL-COA THIOESTERASE 1"/>
    <property type="match status" value="1"/>
</dbReference>
<keyword evidence="2 4" id="KW-0378">Hydrolase</keyword>
<evidence type="ECO:0000256" key="2">
    <source>
        <dbReference type="ARBA" id="ARBA00022801"/>
    </source>
</evidence>
<organism evidence="4 5">
    <name type="scientific">Enteractinococcus fodinae</name>
    <dbReference type="NCBI Taxonomy" id="684663"/>
    <lineage>
        <taxon>Bacteria</taxon>
        <taxon>Bacillati</taxon>
        <taxon>Actinomycetota</taxon>
        <taxon>Actinomycetes</taxon>
        <taxon>Micrococcales</taxon>
        <taxon>Micrococcaceae</taxon>
    </lineage>
</organism>
<dbReference type="InterPro" id="IPR006683">
    <property type="entry name" value="Thioestr_dom"/>
</dbReference>
<evidence type="ECO:0000313" key="4">
    <source>
        <dbReference type="EMBL" id="MDR7346161.1"/>
    </source>
</evidence>
<comment type="similarity">
    <text evidence="1">Belongs to the thioesterase PaaI family.</text>
</comment>
<reference evidence="4 5" key="1">
    <citation type="submission" date="2023-07" db="EMBL/GenBank/DDBJ databases">
        <title>Sequencing the genomes of 1000 actinobacteria strains.</title>
        <authorList>
            <person name="Klenk H.-P."/>
        </authorList>
    </citation>
    <scope>NUCLEOTIDE SEQUENCE [LARGE SCALE GENOMIC DNA]</scope>
    <source>
        <strain evidence="4 5">DSM 22966</strain>
    </source>
</reference>
<evidence type="ECO:0000259" key="3">
    <source>
        <dbReference type="Pfam" id="PF03061"/>
    </source>
</evidence>
<dbReference type="GO" id="GO:0061522">
    <property type="term" value="F:1,4-dihydroxy-2-naphthoyl-CoA thioesterase activity"/>
    <property type="evidence" value="ECO:0007669"/>
    <property type="project" value="UniProtKB-EC"/>
</dbReference>
<dbReference type="EC" id="3.1.2.28" evidence="4"/>
<comment type="caution">
    <text evidence="4">The sequence shown here is derived from an EMBL/GenBank/DDBJ whole genome shotgun (WGS) entry which is preliminary data.</text>
</comment>
<gene>
    <name evidence="4" type="ORF">J2S62_000418</name>
</gene>
<dbReference type="InterPro" id="IPR029069">
    <property type="entry name" value="HotDog_dom_sf"/>
</dbReference>
<dbReference type="SUPFAM" id="SSF54637">
    <property type="entry name" value="Thioesterase/thiol ester dehydrase-isomerase"/>
    <property type="match status" value="1"/>
</dbReference>
<accession>A0ABU2AXT6</accession>
<sequence length="142" mass="15365">MSIWFGTPTVEELAQSSLKGVAEQLGITFTEIGEDYLELRMPVTEKTLQPHGILHGGVSVVLAETACSVGATLTLDTEKQFAVGQEINANHIRPGTPGDVITARATPISRGRSSQVWDIRLHNQDGKLVCISRCTMAIRDHA</sequence>